<dbReference type="AlphaFoldDB" id="A0A176W9X8"/>
<evidence type="ECO:0000313" key="3">
    <source>
        <dbReference type="Proteomes" id="UP000077202"/>
    </source>
</evidence>
<name>A0A176W9X8_MARPO</name>
<dbReference type="EMBL" id="LVLJ01001498">
    <property type="protein sequence ID" value="OAE29222.1"/>
    <property type="molecule type" value="Genomic_DNA"/>
</dbReference>
<accession>A0A176W9X8</accession>
<feature type="region of interest" description="Disordered" evidence="1">
    <location>
        <begin position="41"/>
        <end position="62"/>
    </location>
</feature>
<gene>
    <name evidence="2" type="ORF">AXG93_969s1040</name>
</gene>
<proteinExistence type="predicted"/>
<reference evidence="2" key="1">
    <citation type="submission" date="2016-03" db="EMBL/GenBank/DDBJ databases">
        <title>Mechanisms controlling the formation of the plant cell surface in tip-growing cells are functionally conserved among land plants.</title>
        <authorList>
            <person name="Honkanen S."/>
            <person name="Jones V.A."/>
            <person name="Morieri G."/>
            <person name="Champion C."/>
            <person name="Hetherington A.J."/>
            <person name="Kelly S."/>
            <person name="Saint-Marcoux D."/>
            <person name="Proust H."/>
            <person name="Prescott H."/>
            <person name="Dolan L."/>
        </authorList>
    </citation>
    <scope>NUCLEOTIDE SEQUENCE [LARGE SCALE GENOMIC DNA]</scope>
    <source>
        <tissue evidence="2">Whole gametophyte</tissue>
    </source>
</reference>
<comment type="caution">
    <text evidence="2">The sequence shown here is derived from an EMBL/GenBank/DDBJ whole genome shotgun (WGS) entry which is preliminary data.</text>
</comment>
<evidence type="ECO:0000313" key="2">
    <source>
        <dbReference type="EMBL" id="OAE29222.1"/>
    </source>
</evidence>
<sequence length="173" mass="18423">MVCVVPGSRPSNSMLDVLRIRKVDDDLKMSEKRGCRGLPGGVFLSPATERMPHGDGLSSTGSGPGGQICVGPSARLLVSGLFADHVDDPGPGYGLARYQTLGTAPQDSHLFLPGETFTPRFPSFGGGGKSSARDFRALPWSANIAFFCLSRRLLSLWSYLSHTTDGRKPQAVS</sequence>
<protein>
    <submittedName>
        <fullName evidence="2">Uncharacterized protein</fullName>
    </submittedName>
</protein>
<organism evidence="2 3">
    <name type="scientific">Marchantia polymorpha subsp. ruderalis</name>
    <dbReference type="NCBI Taxonomy" id="1480154"/>
    <lineage>
        <taxon>Eukaryota</taxon>
        <taxon>Viridiplantae</taxon>
        <taxon>Streptophyta</taxon>
        <taxon>Embryophyta</taxon>
        <taxon>Marchantiophyta</taxon>
        <taxon>Marchantiopsida</taxon>
        <taxon>Marchantiidae</taxon>
        <taxon>Marchantiales</taxon>
        <taxon>Marchantiaceae</taxon>
        <taxon>Marchantia</taxon>
    </lineage>
</organism>
<keyword evidence="3" id="KW-1185">Reference proteome</keyword>
<evidence type="ECO:0000256" key="1">
    <source>
        <dbReference type="SAM" id="MobiDB-lite"/>
    </source>
</evidence>
<dbReference type="Proteomes" id="UP000077202">
    <property type="component" value="Unassembled WGS sequence"/>
</dbReference>